<dbReference type="InterPro" id="IPR039425">
    <property type="entry name" value="RNA_pol_sigma-70-like"/>
</dbReference>
<dbReference type="AlphaFoldDB" id="A0A399D005"/>
<protein>
    <submittedName>
        <fullName evidence="7">RNA polymerase sigma-70 factor</fullName>
    </submittedName>
</protein>
<organism evidence="7 8">
    <name type="scientific">Mariniphaga sediminis</name>
    <dbReference type="NCBI Taxonomy" id="1628158"/>
    <lineage>
        <taxon>Bacteria</taxon>
        <taxon>Pseudomonadati</taxon>
        <taxon>Bacteroidota</taxon>
        <taxon>Bacteroidia</taxon>
        <taxon>Marinilabiliales</taxon>
        <taxon>Prolixibacteraceae</taxon>
        <taxon>Mariniphaga</taxon>
    </lineage>
</organism>
<comment type="caution">
    <text evidence="7">The sequence shown here is derived from an EMBL/GenBank/DDBJ whole genome shotgun (WGS) entry which is preliminary data.</text>
</comment>
<comment type="similarity">
    <text evidence="1">Belongs to the sigma-70 factor family. ECF subfamily.</text>
</comment>
<dbReference type="InterPro" id="IPR013324">
    <property type="entry name" value="RNA_pol_sigma_r3/r4-like"/>
</dbReference>
<dbReference type="InterPro" id="IPR014284">
    <property type="entry name" value="RNA_pol_sigma-70_dom"/>
</dbReference>
<dbReference type="EMBL" id="QWET01000008">
    <property type="protein sequence ID" value="RIH64743.1"/>
    <property type="molecule type" value="Genomic_DNA"/>
</dbReference>
<feature type="domain" description="RNA polymerase sigma-70 region 2" evidence="5">
    <location>
        <begin position="26"/>
        <end position="92"/>
    </location>
</feature>
<keyword evidence="8" id="KW-1185">Reference proteome</keyword>
<sequence>MVNDKDKDKNIINLIKSGDQKALEQLYKKYYSNLCNFALQFVKSIDYAEEVVSDVFLNIWLKREILSIRSNVKSYLFAATRNRALNFLKTQKIEFREIDEAYQNDTVTDLVPDARLNYSDTLNRIEKIINELPPQRRTIFKLSRIDGLKYKEIAEVLSISVNTVQKQMTEAVKHIARYYSKIHFILFSFFSRVK</sequence>
<dbReference type="InterPro" id="IPR007627">
    <property type="entry name" value="RNA_pol_sigma70_r2"/>
</dbReference>
<evidence type="ECO:0000259" key="6">
    <source>
        <dbReference type="Pfam" id="PF08281"/>
    </source>
</evidence>
<dbReference type="PANTHER" id="PTHR43133:SF46">
    <property type="entry name" value="RNA POLYMERASE SIGMA-70 FACTOR ECF SUBFAMILY"/>
    <property type="match status" value="1"/>
</dbReference>
<name>A0A399D005_9BACT</name>
<evidence type="ECO:0000313" key="7">
    <source>
        <dbReference type="EMBL" id="RIH64743.1"/>
    </source>
</evidence>
<evidence type="ECO:0000256" key="3">
    <source>
        <dbReference type="ARBA" id="ARBA00023082"/>
    </source>
</evidence>
<dbReference type="SUPFAM" id="SSF88946">
    <property type="entry name" value="Sigma2 domain of RNA polymerase sigma factors"/>
    <property type="match status" value="1"/>
</dbReference>
<evidence type="ECO:0000259" key="5">
    <source>
        <dbReference type="Pfam" id="PF04542"/>
    </source>
</evidence>
<keyword evidence="2" id="KW-0805">Transcription regulation</keyword>
<dbReference type="CDD" id="cd06171">
    <property type="entry name" value="Sigma70_r4"/>
    <property type="match status" value="1"/>
</dbReference>
<evidence type="ECO:0000256" key="2">
    <source>
        <dbReference type="ARBA" id="ARBA00023015"/>
    </source>
</evidence>
<dbReference type="SUPFAM" id="SSF88659">
    <property type="entry name" value="Sigma3 and sigma4 domains of RNA polymerase sigma factors"/>
    <property type="match status" value="1"/>
</dbReference>
<evidence type="ECO:0000256" key="4">
    <source>
        <dbReference type="ARBA" id="ARBA00023163"/>
    </source>
</evidence>
<dbReference type="InterPro" id="IPR036388">
    <property type="entry name" value="WH-like_DNA-bd_sf"/>
</dbReference>
<dbReference type="GO" id="GO:0016987">
    <property type="term" value="F:sigma factor activity"/>
    <property type="evidence" value="ECO:0007669"/>
    <property type="project" value="UniProtKB-KW"/>
</dbReference>
<dbReference type="PANTHER" id="PTHR43133">
    <property type="entry name" value="RNA POLYMERASE ECF-TYPE SIGMA FACTO"/>
    <property type="match status" value="1"/>
</dbReference>
<dbReference type="GO" id="GO:0003677">
    <property type="term" value="F:DNA binding"/>
    <property type="evidence" value="ECO:0007669"/>
    <property type="project" value="InterPro"/>
</dbReference>
<feature type="domain" description="RNA polymerase sigma factor 70 region 4 type 2" evidence="6">
    <location>
        <begin position="123"/>
        <end position="175"/>
    </location>
</feature>
<dbReference type="Pfam" id="PF08281">
    <property type="entry name" value="Sigma70_r4_2"/>
    <property type="match status" value="1"/>
</dbReference>
<dbReference type="Pfam" id="PF04542">
    <property type="entry name" value="Sigma70_r2"/>
    <property type="match status" value="1"/>
</dbReference>
<proteinExistence type="inferred from homology"/>
<dbReference type="NCBIfam" id="TIGR02985">
    <property type="entry name" value="Sig70_bacteroi1"/>
    <property type="match status" value="1"/>
</dbReference>
<gene>
    <name evidence="7" type="ORF">D1164_11875</name>
</gene>
<dbReference type="InterPro" id="IPR013325">
    <property type="entry name" value="RNA_pol_sigma_r2"/>
</dbReference>
<dbReference type="Gene3D" id="1.10.1740.10">
    <property type="match status" value="1"/>
</dbReference>
<dbReference type="Proteomes" id="UP000266441">
    <property type="component" value="Unassembled WGS sequence"/>
</dbReference>
<reference evidence="7 8" key="1">
    <citation type="journal article" date="2015" name="Int. J. Syst. Evol. Microbiol.">
        <title>Mariniphaga sediminis sp. nov., isolated from coastal sediment.</title>
        <authorList>
            <person name="Wang F.Q."/>
            <person name="Shen Q.Y."/>
            <person name="Chen G.J."/>
            <person name="Du Z.J."/>
        </authorList>
    </citation>
    <scope>NUCLEOTIDE SEQUENCE [LARGE SCALE GENOMIC DNA]</scope>
    <source>
        <strain evidence="7 8">SY21</strain>
    </source>
</reference>
<keyword evidence="4" id="KW-0804">Transcription</keyword>
<accession>A0A399D005</accession>
<dbReference type="Gene3D" id="1.10.10.10">
    <property type="entry name" value="Winged helix-like DNA-binding domain superfamily/Winged helix DNA-binding domain"/>
    <property type="match status" value="1"/>
</dbReference>
<dbReference type="OrthoDB" id="1453134at2"/>
<dbReference type="NCBIfam" id="TIGR02937">
    <property type="entry name" value="sigma70-ECF"/>
    <property type="match status" value="1"/>
</dbReference>
<evidence type="ECO:0000313" key="8">
    <source>
        <dbReference type="Proteomes" id="UP000266441"/>
    </source>
</evidence>
<dbReference type="RefSeq" id="WP_119350208.1">
    <property type="nucleotide sequence ID" value="NZ_QWET01000008.1"/>
</dbReference>
<evidence type="ECO:0000256" key="1">
    <source>
        <dbReference type="ARBA" id="ARBA00010641"/>
    </source>
</evidence>
<dbReference type="InterPro" id="IPR013249">
    <property type="entry name" value="RNA_pol_sigma70_r4_t2"/>
</dbReference>
<dbReference type="InterPro" id="IPR014327">
    <property type="entry name" value="RNA_pol_sigma70_bacteroid"/>
</dbReference>
<dbReference type="GO" id="GO:0006352">
    <property type="term" value="P:DNA-templated transcription initiation"/>
    <property type="evidence" value="ECO:0007669"/>
    <property type="project" value="InterPro"/>
</dbReference>
<keyword evidence="3" id="KW-0731">Sigma factor</keyword>